<sequence length="156" mass="16603">MRNNSTNFVAGTVIPARVINVAVDTVFLYSQTSGQYAGKGIYMMDNNAVGGSSGQGGLELNSNVTAGFGIGFNTFPIDLAGSQGDNVEIVGFEVSSGVNIFGNFGYPQKQDAISSYQWIGTAMVQGKCTYQLKIGVSVGGAPMKYFWWDPFFNCTS</sequence>
<accession>A0ABS1WPS8</accession>
<reference evidence="1 2" key="1">
    <citation type="submission" date="2020-12" db="EMBL/GenBank/DDBJ databases">
        <title>Olleya sediminilitoris sp. nov., isolated from a tidal flat.</title>
        <authorList>
            <person name="Park S."/>
            <person name="Yoon J.-H."/>
        </authorList>
    </citation>
    <scope>NUCLEOTIDE SEQUENCE [LARGE SCALE GENOMIC DNA]</scope>
    <source>
        <strain evidence="1 2">YSTF-M6</strain>
    </source>
</reference>
<proteinExistence type="predicted"/>
<comment type="caution">
    <text evidence="1">The sequence shown here is derived from an EMBL/GenBank/DDBJ whole genome shotgun (WGS) entry which is preliminary data.</text>
</comment>
<dbReference type="RefSeq" id="WP_051419235.1">
    <property type="nucleotide sequence ID" value="NZ_JAEMEF010000017.1"/>
</dbReference>
<gene>
    <name evidence="1" type="ORF">JAO71_14970</name>
</gene>
<protein>
    <submittedName>
        <fullName evidence="1">Uncharacterized protein</fullName>
    </submittedName>
</protein>
<organism evidence="1 2">
    <name type="scientific">Olleya sediminilitoris</name>
    <dbReference type="NCBI Taxonomy" id="2795739"/>
    <lineage>
        <taxon>Bacteria</taxon>
        <taxon>Pseudomonadati</taxon>
        <taxon>Bacteroidota</taxon>
        <taxon>Flavobacteriia</taxon>
        <taxon>Flavobacteriales</taxon>
        <taxon>Flavobacteriaceae</taxon>
    </lineage>
</organism>
<keyword evidence="2" id="KW-1185">Reference proteome</keyword>
<dbReference type="EMBL" id="JAEMEF010000017">
    <property type="protein sequence ID" value="MBL7561103.1"/>
    <property type="molecule type" value="Genomic_DNA"/>
</dbReference>
<name>A0ABS1WPS8_9FLAO</name>
<evidence type="ECO:0000313" key="1">
    <source>
        <dbReference type="EMBL" id="MBL7561103.1"/>
    </source>
</evidence>
<evidence type="ECO:0000313" key="2">
    <source>
        <dbReference type="Proteomes" id="UP000605013"/>
    </source>
</evidence>
<dbReference type="Proteomes" id="UP000605013">
    <property type="component" value="Unassembled WGS sequence"/>
</dbReference>